<evidence type="ECO:0000256" key="5">
    <source>
        <dbReference type="ARBA" id="ARBA00021059"/>
    </source>
</evidence>
<dbReference type="SUPFAM" id="SSF56059">
    <property type="entry name" value="Glutathione synthetase ATP-binding domain-like"/>
    <property type="match status" value="1"/>
</dbReference>
<keyword evidence="7" id="KW-0658">Purine biosynthesis</keyword>
<dbReference type="SUPFAM" id="SSF51246">
    <property type="entry name" value="Rudiment single hybrid motif"/>
    <property type="match status" value="1"/>
</dbReference>
<dbReference type="PIRSF" id="PIRSF001340">
    <property type="entry name" value="AIR_carboxylase"/>
    <property type="match status" value="1"/>
</dbReference>
<dbReference type="InterPro" id="IPR040686">
    <property type="entry name" value="PurK_C"/>
</dbReference>
<evidence type="ECO:0000256" key="9">
    <source>
        <dbReference type="ARBA" id="ARBA00022840"/>
    </source>
</evidence>
<keyword evidence="6 12" id="KW-0547">Nucleotide-binding</keyword>
<dbReference type="PROSITE" id="PS50975">
    <property type="entry name" value="ATP_GRASP"/>
    <property type="match status" value="1"/>
</dbReference>
<dbReference type="Gene3D" id="3.40.50.20">
    <property type="match status" value="1"/>
</dbReference>
<dbReference type="AlphaFoldDB" id="A0AAD6XKS5"/>
<evidence type="ECO:0000256" key="2">
    <source>
        <dbReference type="ARBA" id="ARBA00004747"/>
    </source>
</evidence>
<protein>
    <recommendedName>
        <fullName evidence="5">Phosphoribosylaminoimidazole carboxylase</fullName>
        <ecNumber evidence="4">4.1.1.21</ecNumber>
    </recommendedName>
    <alternativeName>
        <fullName evidence="11">AIR carboxylase</fullName>
    </alternativeName>
</protein>
<dbReference type="Proteomes" id="UP001222325">
    <property type="component" value="Unassembled WGS sequence"/>
</dbReference>
<proteinExistence type="inferred from homology"/>
<evidence type="ECO:0000256" key="11">
    <source>
        <dbReference type="ARBA" id="ARBA00031607"/>
    </source>
</evidence>
<dbReference type="SMART" id="SM01001">
    <property type="entry name" value="AIRC"/>
    <property type="match status" value="1"/>
</dbReference>
<reference evidence="14" key="1">
    <citation type="submission" date="2023-03" db="EMBL/GenBank/DDBJ databases">
        <title>Massive genome expansion in bonnet fungi (Mycena s.s.) driven by repeated elements and novel gene families across ecological guilds.</title>
        <authorList>
            <consortium name="Lawrence Berkeley National Laboratory"/>
            <person name="Harder C.B."/>
            <person name="Miyauchi S."/>
            <person name="Viragh M."/>
            <person name="Kuo A."/>
            <person name="Thoen E."/>
            <person name="Andreopoulos B."/>
            <person name="Lu D."/>
            <person name="Skrede I."/>
            <person name="Drula E."/>
            <person name="Henrissat B."/>
            <person name="Morin E."/>
            <person name="Kohler A."/>
            <person name="Barry K."/>
            <person name="LaButti K."/>
            <person name="Morin E."/>
            <person name="Salamov A."/>
            <person name="Lipzen A."/>
            <person name="Mereny Z."/>
            <person name="Hegedus B."/>
            <person name="Baldrian P."/>
            <person name="Stursova M."/>
            <person name="Weitz H."/>
            <person name="Taylor A."/>
            <person name="Grigoriev I.V."/>
            <person name="Nagy L.G."/>
            <person name="Martin F."/>
            <person name="Kauserud H."/>
        </authorList>
    </citation>
    <scope>NUCLEOTIDE SEQUENCE</scope>
    <source>
        <strain evidence="14">CBHHK173m</strain>
    </source>
</reference>
<keyword evidence="15" id="KW-1185">Reference proteome</keyword>
<evidence type="ECO:0000256" key="6">
    <source>
        <dbReference type="ARBA" id="ARBA00022741"/>
    </source>
</evidence>
<dbReference type="HAMAP" id="MF_01929">
    <property type="entry name" value="PurE_classI"/>
    <property type="match status" value="1"/>
</dbReference>
<dbReference type="GO" id="GO:0006189">
    <property type="term" value="P:'de novo' IMP biosynthetic process"/>
    <property type="evidence" value="ECO:0007669"/>
    <property type="project" value="InterPro"/>
</dbReference>
<evidence type="ECO:0000256" key="3">
    <source>
        <dbReference type="ARBA" id="ARBA00006114"/>
    </source>
</evidence>
<dbReference type="NCBIfam" id="TIGR01162">
    <property type="entry name" value="purE"/>
    <property type="match status" value="1"/>
</dbReference>
<evidence type="ECO:0000256" key="4">
    <source>
        <dbReference type="ARBA" id="ARBA00012329"/>
    </source>
</evidence>
<sequence>MLGAAASLLNIKTVILDVGEAGPAKQVLAPTAPQFSHIDGSFTDPARIRELAAKVDILTVEIEHVDADALADIQCETQPSPGTIKLIQDKLAQKSHLQSRGCPISDFMPIDSTIESICAAAKDLGLPLMLKSRTLAYDGRGNFVLRELSQAEEALTALGDRPLYAEKWVPFTHEIAVMVVRSTTGEVKAYPVVETVHKDNVCHLVFAPLRSRDATLSKRAQHVAEHAVTTFDGAGVFGVEMFLMTDGGLFINEIAPRPHNSGHYTIEACETSQYENHLRAILSLPLGSTALKVPAAAMLNIIGLSSSMTEINTLVAVALTVSGASVHLYGKYDCRKGRKMGHITVVAESDAQLRSRLRVLLEALPSSPIAETDLYAPAPPRPGAGFSSAQPLVGVIMGSDSDLPVMLPAARILDHFAVPYELTIVSAHRTPDRLVEYARSAAARGLRTIIAGAGGAAHLPGMVAAMTALPVIGVPVKGSTLDGVDSLHSIVQMPRGIPVATVAINNGTNAGLLAVRILAAGMPRLFDAMDAYLKNLEGEVLAKVEKLNEVGWEVYSTK</sequence>
<keyword evidence="9 12" id="KW-0067">ATP-binding</keyword>
<dbReference type="InterPro" id="IPR011054">
    <property type="entry name" value="Rudment_hybrid_motif"/>
</dbReference>
<comment type="similarity">
    <text evidence="3">In the C-terminal section; belongs to the AIR carboxylase family. Class I subfamily.</text>
</comment>
<dbReference type="InterPro" id="IPR013815">
    <property type="entry name" value="ATP_grasp_subdomain_1"/>
</dbReference>
<dbReference type="InterPro" id="IPR033747">
    <property type="entry name" value="PurE_ClassI"/>
</dbReference>
<dbReference type="SUPFAM" id="SSF52440">
    <property type="entry name" value="PreATP-grasp domain"/>
    <property type="match status" value="1"/>
</dbReference>
<dbReference type="GO" id="GO:0046872">
    <property type="term" value="F:metal ion binding"/>
    <property type="evidence" value="ECO:0007669"/>
    <property type="project" value="InterPro"/>
</dbReference>
<dbReference type="PANTHER" id="PTHR11609">
    <property type="entry name" value="PURINE BIOSYNTHESIS PROTEIN 6/7, PUR6/7"/>
    <property type="match status" value="1"/>
</dbReference>
<dbReference type="InterPro" id="IPR005875">
    <property type="entry name" value="PurK"/>
</dbReference>
<dbReference type="InterPro" id="IPR054350">
    <property type="entry name" value="PurT/PurK_preATP-grasp"/>
</dbReference>
<dbReference type="InterPro" id="IPR016185">
    <property type="entry name" value="PreATP-grasp_dom_sf"/>
</dbReference>
<dbReference type="HAMAP" id="MF_01928">
    <property type="entry name" value="PurK"/>
    <property type="match status" value="1"/>
</dbReference>
<name>A0AAD6XKS5_9AGAR</name>
<evidence type="ECO:0000256" key="12">
    <source>
        <dbReference type="PROSITE-ProRule" id="PRU00409"/>
    </source>
</evidence>
<dbReference type="Pfam" id="PF00731">
    <property type="entry name" value="AIRC"/>
    <property type="match status" value="1"/>
</dbReference>
<comment type="pathway">
    <text evidence="2">Purine metabolism; IMP biosynthesis via de novo pathway; 5-amino-1-(5-phospho-D-ribosyl)imidazole-4-carboxylate from 5-amino-1-(5-phospho-D-ribosyl)imidazole (carboxylase route): step 1/1.</text>
</comment>
<dbReference type="InterPro" id="IPR000031">
    <property type="entry name" value="PurE_dom"/>
</dbReference>
<accession>A0AAD6XKS5</accession>
<dbReference type="FunFam" id="3.40.50.1970:FF:000013">
    <property type="entry name" value="Phosphoribosylaminoimidazole carboxylase"/>
    <property type="match status" value="1"/>
</dbReference>
<dbReference type="Gene3D" id="3.30.470.20">
    <property type="entry name" value="ATP-grasp fold, B domain"/>
    <property type="match status" value="1"/>
</dbReference>
<dbReference type="Pfam" id="PF02222">
    <property type="entry name" value="ATP-grasp"/>
    <property type="match status" value="1"/>
</dbReference>
<dbReference type="InterPro" id="IPR003135">
    <property type="entry name" value="ATP-grasp_carboxylate-amine"/>
</dbReference>
<evidence type="ECO:0000256" key="8">
    <source>
        <dbReference type="ARBA" id="ARBA00022793"/>
    </source>
</evidence>
<comment type="caution">
    <text evidence="14">The sequence shown here is derived from an EMBL/GenBank/DDBJ whole genome shotgun (WGS) entry which is preliminary data.</text>
</comment>
<dbReference type="Gene3D" id="3.30.1490.20">
    <property type="entry name" value="ATP-grasp fold, A domain"/>
    <property type="match status" value="1"/>
</dbReference>
<dbReference type="GO" id="GO:0004638">
    <property type="term" value="F:phosphoribosylaminoimidazole carboxylase activity"/>
    <property type="evidence" value="ECO:0007669"/>
    <property type="project" value="UniProtKB-EC"/>
</dbReference>
<dbReference type="EMBL" id="JARJCN010000156">
    <property type="protein sequence ID" value="KAJ7066906.1"/>
    <property type="molecule type" value="Genomic_DNA"/>
</dbReference>
<dbReference type="PANTHER" id="PTHR11609:SF5">
    <property type="entry name" value="PHOSPHORIBOSYLAMINOIMIDAZOLE CARBOXYLASE"/>
    <property type="match status" value="1"/>
</dbReference>
<feature type="non-terminal residue" evidence="14">
    <location>
        <position position="1"/>
    </location>
</feature>
<dbReference type="NCBIfam" id="TIGR01161">
    <property type="entry name" value="purK"/>
    <property type="match status" value="1"/>
</dbReference>
<evidence type="ECO:0000259" key="13">
    <source>
        <dbReference type="PROSITE" id="PS50975"/>
    </source>
</evidence>
<dbReference type="NCBIfam" id="NF004679">
    <property type="entry name" value="PRK06019.1-5"/>
    <property type="match status" value="1"/>
</dbReference>
<organism evidence="14 15">
    <name type="scientific">Mycena belliarum</name>
    <dbReference type="NCBI Taxonomy" id="1033014"/>
    <lineage>
        <taxon>Eukaryota</taxon>
        <taxon>Fungi</taxon>
        <taxon>Dikarya</taxon>
        <taxon>Basidiomycota</taxon>
        <taxon>Agaricomycotina</taxon>
        <taxon>Agaricomycetes</taxon>
        <taxon>Agaricomycetidae</taxon>
        <taxon>Agaricales</taxon>
        <taxon>Marasmiineae</taxon>
        <taxon>Mycenaceae</taxon>
        <taxon>Mycena</taxon>
    </lineage>
</organism>
<keyword evidence="10" id="KW-0456">Lyase</keyword>
<dbReference type="Pfam" id="PF22660">
    <property type="entry name" value="RS_preATP-grasp-like"/>
    <property type="match status" value="1"/>
</dbReference>
<gene>
    <name evidence="14" type="ORF">B0H15DRAFT_971526</name>
</gene>
<dbReference type="Pfam" id="PF17769">
    <property type="entry name" value="PurK_C"/>
    <property type="match status" value="1"/>
</dbReference>
<dbReference type="InterPro" id="IPR011761">
    <property type="entry name" value="ATP-grasp"/>
</dbReference>
<keyword evidence="8" id="KW-0210">Decarboxylase</keyword>
<feature type="domain" description="ATP-grasp" evidence="13">
    <location>
        <begin position="94"/>
        <end position="282"/>
    </location>
</feature>
<comment type="catalytic activity">
    <reaction evidence="1">
        <text>5-amino-1-(5-phospho-D-ribosyl)imidazole-4-carboxylate + H(+) = 5-amino-1-(5-phospho-beta-D-ribosyl)imidazole + CO2</text>
        <dbReference type="Rhea" id="RHEA:10792"/>
        <dbReference type="ChEBI" id="CHEBI:15378"/>
        <dbReference type="ChEBI" id="CHEBI:16526"/>
        <dbReference type="ChEBI" id="CHEBI:77657"/>
        <dbReference type="ChEBI" id="CHEBI:137981"/>
        <dbReference type="EC" id="4.1.1.21"/>
    </reaction>
</comment>
<dbReference type="GO" id="GO:0005524">
    <property type="term" value="F:ATP binding"/>
    <property type="evidence" value="ECO:0007669"/>
    <property type="project" value="UniProtKB-UniRule"/>
</dbReference>
<evidence type="ECO:0000313" key="15">
    <source>
        <dbReference type="Proteomes" id="UP001222325"/>
    </source>
</evidence>
<dbReference type="SUPFAM" id="SSF52255">
    <property type="entry name" value="N5-CAIR mutase (phosphoribosylaminoimidazole carboxylase, PurE)"/>
    <property type="match status" value="1"/>
</dbReference>
<dbReference type="FunFam" id="3.30.470.20:FF:000037">
    <property type="entry name" value="Phosphoribosylaminoimidazole carboxylase, chloroplastic"/>
    <property type="match status" value="1"/>
</dbReference>
<dbReference type="EC" id="4.1.1.21" evidence="4"/>
<evidence type="ECO:0000256" key="10">
    <source>
        <dbReference type="ARBA" id="ARBA00023239"/>
    </source>
</evidence>
<dbReference type="Gene3D" id="3.40.50.1970">
    <property type="match status" value="1"/>
</dbReference>
<evidence type="ECO:0000256" key="7">
    <source>
        <dbReference type="ARBA" id="ARBA00022755"/>
    </source>
</evidence>
<evidence type="ECO:0000313" key="14">
    <source>
        <dbReference type="EMBL" id="KAJ7066906.1"/>
    </source>
</evidence>
<dbReference type="InterPro" id="IPR016301">
    <property type="entry name" value="Ade2_fungi/plant"/>
</dbReference>
<evidence type="ECO:0000256" key="1">
    <source>
        <dbReference type="ARBA" id="ARBA00001244"/>
    </source>
</evidence>